<name>A0ABP6YBP4_9ACTN</name>
<comment type="similarity">
    <text evidence="5">Belongs to the NtaA/SnaA/DszA monooxygenase family.</text>
</comment>
<dbReference type="Proteomes" id="UP001501222">
    <property type="component" value="Unassembled WGS sequence"/>
</dbReference>
<comment type="caution">
    <text evidence="7">The sequence shown here is derived from an EMBL/GenBank/DDBJ whole genome shotgun (WGS) entry which is preliminary data.</text>
</comment>
<organism evidence="7 8">
    <name type="scientific">Kribbella ginsengisoli</name>
    <dbReference type="NCBI Taxonomy" id="363865"/>
    <lineage>
        <taxon>Bacteria</taxon>
        <taxon>Bacillati</taxon>
        <taxon>Actinomycetota</taxon>
        <taxon>Actinomycetes</taxon>
        <taxon>Propionibacteriales</taxon>
        <taxon>Kribbellaceae</taxon>
        <taxon>Kribbella</taxon>
    </lineage>
</organism>
<keyword evidence="1" id="KW-0285">Flavoprotein</keyword>
<dbReference type="InterPro" id="IPR051260">
    <property type="entry name" value="Diverse_substr_monoxygenases"/>
</dbReference>
<evidence type="ECO:0000256" key="2">
    <source>
        <dbReference type="ARBA" id="ARBA00022643"/>
    </source>
</evidence>
<protein>
    <submittedName>
        <fullName evidence="7">NtaA/DmoA family FMN-dependent monooxygenase</fullName>
    </submittedName>
</protein>
<dbReference type="InterPro" id="IPR011251">
    <property type="entry name" value="Luciferase-like_dom"/>
</dbReference>
<dbReference type="Gene3D" id="3.20.20.30">
    <property type="entry name" value="Luciferase-like domain"/>
    <property type="match status" value="1"/>
</dbReference>
<gene>
    <name evidence="7" type="ORF">GCM10022235_58670</name>
</gene>
<proteinExistence type="inferred from homology"/>
<keyword evidence="4 7" id="KW-0503">Monooxygenase</keyword>
<evidence type="ECO:0000256" key="3">
    <source>
        <dbReference type="ARBA" id="ARBA00023002"/>
    </source>
</evidence>
<keyword evidence="8" id="KW-1185">Reference proteome</keyword>
<evidence type="ECO:0000256" key="4">
    <source>
        <dbReference type="ARBA" id="ARBA00023033"/>
    </source>
</evidence>
<dbReference type="EMBL" id="BAABAA010000008">
    <property type="protein sequence ID" value="GAA3580615.1"/>
    <property type="molecule type" value="Genomic_DNA"/>
</dbReference>
<dbReference type="RefSeq" id="WP_344845911.1">
    <property type="nucleotide sequence ID" value="NZ_BAABAA010000008.1"/>
</dbReference>
<dbReference type="NCBIfam" id="TIGR03860">
    <property type="entry name" value="FMN_nitrolo"/>
    <property type="match status" value="1"/>
</dbReference>
<dbReference type="Pfam" id="PF00296">
    <property type="entry name" value="Bac_luciferase"/>
    <property type="match status" value="1"/>
</dbReference>
<feature type="domain" description="Luciferase-like" evidence="6">
    <location>
        <begin position="30"/>
        <end position="383"/>
    </location>
</feature>
<dbReference type="PANTHER" id="PTHR30011:SF16">
    <property type="entry name" value="C2H2 FINGER DOMAIN TRANSCRIPTION FACTOR (EUROFUNG)-RELATED"/>
    <property type="match status" value="1"/>
</dbReference>
<dbReference type="PIRSF" id="PIRSF000337">
    <property type="entry name" value="NTA_MOA"/>
    <property type="match status" value="1"/>
</dbReference>
<sequence>MAENRFHLAWFCNFTADSWTGPWGGDGNFWDGRFYLDLAEDLERACFDYLLLEDKLMVSSVYGGTMRSDLKHGVAPKHDPLPLATLIAHQTSRLGIVATMSSSFYPPWMLARVAATIDHLSAGRFGWNMVTSAEDTAAQNFGLDKLYEHDLRYDMADEYVDLVRRLWNSWEPDAVVKDRLTGVYADHAKVHRVDFAGTFYRSRGPLNTLRPPQGHPVLCQAGASPKGREFAAKYADTIIAIGNNVRQMKEFRSTIHGLLRKLGRRPEDCKVLFLVTPVVDETEDAARHKVERWVSDPDYIEYVLTELSSITEVDFSQFDLDAPLPAVSTNGERGTLERFAQAGSGKPLRDLIKLSLVETVELIGTPDTVADRMGRIMKEVGGDGFLITSPRLQMNRHYIAEITDGLVPALQRRGLVRTEYSHAMFRDNLLAF</sequence>
<evidence type="ECO:0000256" key="5">
    <source>
        <dbReference type="ARBA" id="ARBA00033748"/>
    </source>
</evidence>
<dbReference type="InterPro" id="IPR016215">
    <property type="entry name" value="NTA_MOA"/>
</dbReference>
<evidence type="ECO:0000313" key="7">
    <source>
        <dbReference type="EMBL" id="GAA3580615.1"/>
    </source>
</evidence>
<dbReference type="PANTHER" id="PTHR30011">
    <property type="entry name" value="ALKANESULFONATE MONOOXYGENASE-RELATED"/>
    <property type="match status" value="1"/>
</dbReference>
<evidence type="ECO:0000313" key="8">
    <source>
        <dbReference type="Proteomes" id="UP001501222"/>
    </source>
</evidence>
<reference evidence="8" key="1">
    <citation type="journal article" date="2019" name="Int. J. Syst. Evol. Microbiol.">
        <title>The Global Catalogue of Microorganisms (GCM) 10K type strain sequencing project: providing services to taxonomists for standard genome sequencing and annotation.</title>
        <authorList>
            <consortium name="The Broad Institute Genomics Platform"/>
            <consortium name="The Broad Institute Genome Sequencing Center for Infectious Disease"/>
            <person name="Wu L."/>
            <person name="Ma J."/>
        </authorList>
    </citation>
    <scope>NUCLEOTIDE SEQUENCE [LARGE SCALE GENOMIC DNA]</scope>
    <source>
        <strain evidence="8">JCM 16928</strain>
    </source>
</reference>
<accession>A0ABP6YBP4</accession>
<dbReference type="InterPro" id="IPR036661">
    <property type="entry name" value="Luciferase-like_sf"/>
</dbReference>
<keyword evidence="2" id="KW-0288">FMN</keyword>
<dbReference type="GO" id="GO:0004497">
    <property type="term" value="F:monooxygenase activity"/>
    <property type="evidence" value="ECO:0007669"/>
    <property type="project" value="UniProtKB-KW"/>
</dbReference>
<evidence type="ECO:0000259" key="6">
    <source>
        <dbReference type="Pfam" id="PF00296"/>
    </source>
</evidence>
<dbReference type="SUPFAM" id="SSF51679">
    <property type="entry name" value="Bacterial luciferase-like"/>
    <property type="match status" value="1"/>
</dbReference>
<evidence type="ECO:0000256" key="1">
    <source>
        <dbReference type="ARBA" id="ARBA00022630"/>
    </source>
</evidence>
<keyword evidence="3" id="KW-0560">Oxidoreductase</keyword>